<dbReference type="Proteomes" id="UP000461768">
    <property type="component" value="Unassembled WGS sequence"/>
</dbReference>
<dbReference type="RefSeq" id="WP_151144116.1">
    <property type="nucleotide sequence ID" value="NZ_WAGX01000005.1"/>
</dbReference>
<dbReference type="PANTHER" id="PTHR35791">
    <property type="entry name" value="UPF0754 MEMBRANE PROTEIN YHEB"/>
    <property type="match status" value="1"/>
</dbReference>
<organism evidence="7 8">
    <name type="scientific">Candidatus Galacturonatibacter soehngenii</name>
    <dbReference type="NCBI Taxonomy" id="2307010"/>
    <lineage>
        <taxon>Bacteria</taxon>
        <taxon>Bacillati</taxon>
        <taxon>Bacillota</taxon>
        <taxon>Clostridia</taxon>
        <taxon>Lachnospirales</taxon>
        <taxon>Lachnospiraceae</taxon>
        <taxon>Candidatus Galacturonatibacter</taxon>
    </lineage>
</organism>
<dbReference type="PANTHER" id="PTHR35791:SF1">
    <property type="entry name" value="UPF0754 MEMBRANE PROTEIN YHEB"/>
    <property type="match status" value="1"/>
</dbReference>
<evidence type="ECO:0000256" key="5">
    <source>
        <dbReference type="ARBA" id="ARBA00023136"/>
    </source>
</evidence>
<sequence>MNINVLAGPIIGGVIGYFTNYIAVKMLFRPLKPIKIGNYTLPFTPGIIPRGRKRLGTAIGNAVGQNLLTQDALEEALLSEEMKNKVLEDVKAFWDKQQQNETTVKEKALEYVNEEQYEATQDKIENKITDKILEKMDEMDIGTIIAGEGIKAIKEKIGGSFLGMMINDSLIESMSAPIIDAINVYIKENGPVIIYSKVSEECDKLSNSQIKEVIHIADDFDFASVFMKGYENLVENELGKIVAKINISSIIEKKIDEMDVLELEELIMSVMKKELSAVVNLGAVIGFVLGIINIFFR</sequence>
<dbReference type="InterPro" id="IPR007383">
    <property type="entry name" value="DUF445"/>
</dbReference>
<evidence type="ECO:0000256" key="3">
    <source>
        <dbReference type="ARBA" id="ARBA00022692"/>
    </source>
</evidence>
<comment type="similarity">
    <text evidence="2">Belongs to the UPF0754 family.</text>
</comment>
<evidence type="ECO:0000256" key="4">
    <source>
        <dbReference type="ARBA" id="ARBA00022989"/>
    </source>
</evidence>
<evidence type="ECO:0000313" key="7">
    <source>
        <dbReference type="EMBL" id="KAB1437600.1"/>
    </source>
</evidence>
<evidence type="ECO:0000256" key="6">
    <source>
        <dbReference type="SAM" id="Phobius"/>
    </source>
</evidence>
<proteinExistence type="inferred from homology"/>
<dbReference type="EMBL" id="WAGX01000005">
    <property type="protein sequence ID" value="KAB1437600.1"/>
    <property type="molecule type" value="Genomic_DNA"/>
</dbReference>
<comment type="caution">
    <text evidence="7">The sequence shown here is derived from an EMBL/GenBank/DDBJ whole genome shotgun (WGS) entry which is preliminary data.</text>
</comment>
<keyword evidence="5 6" id="KW-0472">Membrane</keyword>
<accession>A0A7V7UB48</accession>
<keyword evidence="3 6" id="KW-0812">Transmembrane</keyword>
<dbReference type="OrthoDB" id="9787430at2"/>
<name>A0A7V7UB48_9FIRM</name>
<keyword evidence="8" id="KW-1185">Reference proteome</keyword>
<evidence type="ECO:0000256" key="2">
    <source>
        <dbReference type="ARBA" id="ARBA00008053"/>
    </source>
</evidence>
<reference evidence="7 8" key="1">
    <citation type="submission" date="2019-09" db="EMBL/GenBank/DDBJ databases">
        <authorList>
            <person name="Valk L.C."/>
        </authorList>
    </citation>
    <scope>NUCLEOTIDE SEQUENCE [LARGE SCALE GENOMIC DNA]</scope>
    <source>
        <strain evidence="7">GalUA</strain>
    </source>
</reference>
<evidence type="ECO:0000313" key="8">
    <source>
        <dbReference type="Proteomes" id="UP000461768"/>
    </source>
</evidence>
<comment type="subcellular location">
    <subcellularLocation>
        <location evidence="1">Endomembrane system</location>
    </subcellularLocation>
</comment>
<dbReference type="AlphaFoldDB" id="A0A7V7UB48"/>
<evidence type="ECO:0000256" key="1">
    <source>
        <dbReference type="ARBA" id="ARBA00004308"/>
    </source>
</evidence>
<dbReference type="Pfam" id="PF04286">
    <property type="entry name" value="DUF445"/>
    <property type="match status" value="2"/>
</dbReference>
<gene>
    <name evidence="7" type="ORF">F7O84_08315</name>
</gene>
<feature type="transmembrane region" description="Helical" evidence="6">
    <location>
        <begin position="6"/>
        <end position="28"/>
    </location>
</feature>
<protein>
    <submittedName>
        <fullName evidence="7">DUF445 family protein</fullName>
    </submittedName>
</protein>
<reference evidence="7 8" key="2">
    <citation type="submission" date="2020-02" db="EMBL/GenBank/DDBJ databases">
        <title>Candidatus Galacturonibacter soehngenii shows hetero-acetogenic catabolism of galacturonic acid but lacks a canonical carbon monoxide dehydrogenase/acetyl-CoA synthase complex.</title>
        <authorList>
            <person name="Diender M."/>
            <person name="Stouten G.R."/>
            <person name="Petersen J.F."/>
            <person name="Nielsen P.H."/>
            <person name="Dueholm M.S."/>
            <person name="Pronk J.T."/>
            <person name="Van Loosdrecht M.C.M."/>
        </authorList>
    </citation>
    <scope>NUCLEOTIDE SEQUENCE [LARGE SCALE GENOMIC DNA]</scope>
    <source>
        <strain evidence="7">GalUA</strain>
    </source>
</reference>
<feature type="transmembrane region" description="Helical" evidence="6">
    <location>
        <begin position="277"/>
        <end position="296"/>
    </location>
</feature>
<dbReference type="GO" id="GO:0012505">
    <property type="term" value="C:endomembrane system"/>
    <property type="evidence" value="ECO:0007669"/>
    <property type="project" value="UniProtKB-SubCell"/>
</dbReference>
<keyword evidence="4 6" id="KW-1133">Transmembrane helix</keyword>